<feature type="domain" description="Integrase core" evidence="1">
    <location>
        <begin position="201"/>
        <end position="381"/>
    </location>
</feature>
<dbReference type="EMBL" id="ML976262">
    <property type="protein sequence ID" value="KAF1935503.1"/>
    <property type="molecule type" value="Genomic_DNA"/>
</dbReference>
<dbReference type="PANTHER" id="PTHR46791:SF5">
    <property type="entry name" value="CLR5 DOMAIN-CONTAINING PROTEIN-RELATED"/>
    <property type="match status" value="1"/>
</dbReference>
<dbReference type="OrthoDB" id="3780939at2759"/>
<dbReference type="InterPro" id="IPR058913">
    <property type="entry name" value="Integrase_dom_put"/>
</dbReference>
<accession>A0A6A5S6E0</accession>
<evidence type="ECO:0000313" key="3">
    <source>
        <dbReference type="Proteomes" id="UP000800038"/>
    </source>
</evidence>
<proteinExistence type="predicted"/>
<evidence type="ECO:0000259" key="1">
    <source>
        <dbReference type="Pfam" id="PF24764"/>
    </source>
</evidence>
<reference evidence="2" key="1">
    <citation type="journal article" date="2020" name="Stud. Mycol.">
        <title>101 Dothideomycetes genomes: a test case for predicting lifestyles and emergence of pathogens.</title>
        <authorList>
            <person name="Haridas S."/>
            <person name="Albert R."/>
            <person name="Binder M."/>
            <person name="Bloem J."/>
            <person name="Labutti K."/>
            <person name="Salamov A."/>
            <person name="Andreopoulos B."/>
            <person name="Baker S."/>
            <person name="Barry K."/>
            <person name="Bills G."/>
            <person name="Bluhm B."/>
            <person name="Cannon C."/>
            <person name="Castanera R."/>
            <person name="Culley D."/>
            <person name="Daum C."/>
            <person name="Ezra D."/>
            <person name="Gonzalez J."/>
            <person name="Henrissat B."/>
            <person name="Kuo A."/>
            <person name="Liang C."/>
            <person name="Lipzen A."/>
            <person name="Lutzoni F."/>
            <person name="Magnuson J."/>
            <person name="Mondo S."/>
            <person name="Nolan M."/>
            <person name="Ohm R."/>
            <person name="Pangilinan J."/>
            <person name="Park H.-J."/>
            <person name="Ramirez L."/>
            <person name="Alfaro M."/>
            <person name="Sun H."/>
            <person name="Tritt A."/>
            <person name="Yoshinaga Y."/>
            <person name="Zwiers L.-H."/>
            <person name="Turgeon B."/>
            <person name="Goodwin S."/>
            <person name="Spatafora J."/>
            <person name="Crous P."/>
            <person name="Grigoriev I."/>
        </authorList>
    </citation>
    <scope>NUCLEOTIDE SEQUENCE</scope>
    <source>
        <strain evidence="2">CBS 161.51</strain>
    </source>
</reference>
<evidence type="ECO:0000313" key="2">
    <source>
        <dbReference type="EMBL" id="KAF1935503.1"/>
    </source>
</evidence>
<dbReference type="Pfam" id="PF24764">
    <property type="entry name" value="rva_4"/>
    <property type="match status" value="1"/>
</dbReference>
<dbReference type="PANTHER" id="PTHR46791">
    <property type="entry name" value="EXPRESSED PROTEIN"/>
    <property type="match status" value="1"/>
</dbReference>
<name>A0A6A5S6E0_9PLEO</name>
<organism evidence="2 3">
    <name type="scientific">Clathrospora elynae</name>
    <dbReference type="NCBI Taxonomy" id="706981"/>
    <lineage>
        <taxon>Eukaryota</taxon>
        <taxon>Fungi</taxon>
        <taxon>Dikarya</taxon>
        <taxon>Ascomycota</taxon>
        <taxon>Pezizomycotina</taxon>
        <taxon>Dothideomycetes</taxon>
        <taxon>Pleosporomycetidae</taxon>
        <taxon>Pleosporales</taxon>
        <taxon>Diademaceae</taxon>
        <taxon>Clathrospora</taxon>
    </lineage>
</organism>
<gene>
    <name evidence="2" type="ORF">EJ02DRAFT_361386</name>
</gene>
<dbReference type="Proteomes" id="UP000800038">
    <property type="component" value="Unassembled WGS sequence"/>
</dbReference>
<sequence length="600" mass="69874">MQLCTAHLLIFLAGRPQINLNLYKNDLVAMYEAGCTYENLKSWLEDEQDTRASVCTIKKWMQEWGVRKRMPKDVDRRVKELVEAYFYESRLRDKEMLVCLKDEGYDISKWAFVRVRYQLGLKRRAVGAEHQAAADELVQRICEEGLKEGLIDGYGREYLFTHFRLKRNCIARDRLFCMYRTLNPEGVERRRRDVQRRRGEYIVPGPNFIWSVDGHDKLKEYGIEIYAGVDAYSCYVTWIYVGVSSGTSISVVRQFLNTVQAAGCFPQYVRSDCGNETAHMSYAQHLLAQDTIPDIKFEDCYMYGTSTANQWIEVWWAFLSKGLLFRWRAVLAELKQQNLFSRTNKAERIAMAAVYLPIIREEIYAFVRMWNAYSMRKQKGRPNVVVGRPNMLYWHPGNHVENFGTPYNEQTWSNLDREVGEWDVDAVLPPETQAWCIRQLEEIGFNPLCARLVDASERDAPFRDVYLTMRTKAQEHILSGASPTLELIQNPTGAFNWVVCSYDTSINSILTEYSQESTLSMFRAYERAIWRLTLSRVMELRLLVEIQMTKTHRMNRGRGSLTEKRTSARILCTQCKNSFVALTLFLSRTKQTSSPPIVFV</sequence>
<dbReference type="AlphaFoldDB" id="A0A6A5S6E0"/>
<keyword evidence="3" id="KW-1185">Reference proteome</keyword>
<protein>
    <recommendedName>
        <fullName evidence="1">Integrase core domain-containing protein</fullName>
    </recommendedName>
</protein>